<evidence type="ECO:0000256" key="3">
    <source>
        <dbReference type="ARBA" id="ARBA00022989"/>
    </source>
</evidence>
<evidence type="ECO:0000256" key="5">
    <source>
        <dbReference type="ARBA" id="ARBA00023136"/>
    </source>
</evidence>
<keyword evidence="6 11" id="KW-0675">Receptor</keyword>
<organism evidence="11 12">
    <name type="scientific">Stichopus japonicus</name>
    <name type="common">Sea cucumber</name>
    <dbReference type="NCBI Taxonomy" id="307972"/>
    <lineage>
        <taxon>Eukaryota</taxon>
        <taxon>Metazoa</taxon>
        <taxon>Echinodermata</taxon>
        <taxon>Eleutherozoa</taxon>
        <taxon>Echinozoa</taxon>
        <taxon>Holothuroidea</taxon>
        <taxon>Aspidochirotacea</taxon>
        <taxon>Aspidochirotida</taxon>
        <taxon>Stichopodidae</taxon>
        <taxon>Apostichopus</taxon>
    </lineage>
</organism>
<dbReference type="AlphaFoldDB" id="A0A2G8JRZ7"/>
<protein>
    <submittedName>
        <fullName evidence="11">Putative growth hormone secretagogue receptor type 1-like</fullName>
    </submittedName>
</protein>
<feature type="transmembrane region" description="Helical" evidence="9">
    <location>
        <begin position="135"/>
        <end position="158"/>
    </location>
</feature>
<evidence type="ECO:0000313" key="12">
    <source>
        <dbReference type="Proteomes" id="UP000230750"/>
    </source>
</evidence>
<dbReference type="SUPFAM" id="SSF81321">
    <property type="entry name" value="Family A G protein-coupled receptor-like"/>
    <property type="match status" value="1"/>
</dbReference>
<dbReference type="Pfam" id="PF00001">
    <property type="entry name" value="7tm_1"/>
    <property type="match status" value="1"/>
</dbReference>
<accession>A0A2G8JRZ7</accession>
<dbReference type="InterPro" id="IPR017452">
    <property type="entry name" value="GPCR_Rhodpsn_7TM"/>
</dbReference>
<evidence type="ECO:0000256" key="1">
    <source>
        <dbReference type="ARBA" id="ARBA00004141"/>
    </source>
</evidence>
<dbReference type="Proteomes" id="UP000230750">
    <property type="component" value="Unassembled WGS sequence"/>
</dbReference>
<feature type="domain" description="G-protein coupled receptors family 1 profile" evidence="10">
    <location>
        <begin position="39"/>
        <end position="299"/>
    </location>
</feature>
<dbReference type="PANTHER" id="PTHR24238:SF47">
    <property type="entry name" value="ECDYSTEROIDS_DOPAMINE RECEPTOR-RELATED"/>
    <property type="match status" value="1"/>
</dbReference>
<dbReference type="STRING" id="307972.A0A2G8JRZ7"/>
<dbReference type="CDD" id="cd00637">
    <property type="entry name" value="7tm_classA_rhodopsin-like"/>
    <property type="match status" value="1"/>
</dbReference>
<proteinExistence type="predicted"/>
<dbReference type="EMBL" id="MRZV01001347">
    <property type="protein sequence ID" value="PIK38547.1"/>
    <property type="molecule type" value="Genomic_DNA"/>
</dbReference>
<feature type="region of interest" description="Disordered" evidence="8">
    <location>
        <begin position="245"/>
        <end position="265"/>
    </location>
</feature>
<keyword evidence="7" id="KW-0807">Transducer</keyword>
<dbReference type="InterPro" id="IPR000276">
    <property type="entry name" value="GPCR_Rhodpsn"/>
</dbReference>
<evidence type="ECO:0000256" key="4">
    <source>
        <dbReference type="ARBA" id="ARBA00023040"/>
    </source>
</evidence>
<dbReference type="Gene3D" id="1.20.1070.10">
    <property type="entry name" value="Rhodopsin 7-helix transmembrane proteins"/>
    <property type="match status" value="1"/>
</dbReference>
<comment type="caution">
    <text evidence="11">The sequence shown here is derived from an EMBL/GenBank/DDBJ whole genome shotgun (WGS) entry which is preliminary data.</text>
</comment>
<sequence length="299" mass="33581">MADATKIPYPILSLEGHLEPYQSWMIVILTIVLVFGVPGNVLVFAVYYSKTKKTSTHVFILTMAILDMFITIFSIARIVHWLYESSYETPYKCQGYQVFGSWSEFFSAFMTTTIAADRYFQICRPHFPMTIKKALLCSLIGLGISNMFSIPVAFLYGIEDNKCQITKDGLALYIPLTLAFACFIFLMVTALVLYTLVYLEVRKRFQNRAGSAIFVRPSESTAIDSERGQTTAVTHVGEAVRVIPKDKDTRGKHRESNGSKPVACSRRPSVTFLGVKIERRSEGSAKVEVGRTEMTVGKK</sequence>
<gene>
    <name evidence="11" type="ORF">BSL78_24614</name>
</gene>
<evidence type="ECO:0000256" key="9">
    <source>
        <dbReference type="SAM" id="Phobius"/>
    </source>
</evidence>
<keyword evidence="5 9" id="KW-0472">Membrane</keyword>
<dbReference type="GO" id="GO:0016020">
    <property type="term" value="C:membrane"/>
    <property type="evidence" value="ECO:0007669"/>
    <property type="project" value="UniProtKB-SubCell"/>
</dbReference>
<feature type="transmembrane region" description="Helical" evidence="9">
    <location>
        <begin position="24"/>
        <end position="47"/>
    </location>
</feature>
<dbReference type="OrthoDB" id="5969463at2759"/>
<feature type="transmembrane region" description="Helical" evidence="9">
    <location>
        <begin position="170"/>
        <end position="199"/>
    </location>
</feature>
<dbReference type="PANTHER" id="PTHR24238">
    <property type="entry name" value="G-PROTEIN COUPLED RECEPTOR"/>
    <property type="match status" value="1"/>
</dbReference>
<feature type="transmembrane region" description="Helical" evidence="9">
    <location>
        <begin position="59"/>
        <end position="83"/>
    </location>
</feature>
<keyword evidence="3 9" id="KW-1133">Transmembrane helix</keyword>
<dbReference type="PROSITE" id="PS50262">
    <property type="entry name" value="G_PROTEIN_RECEP_F1_2"/>
    <property type="match status" value="1"/>
</dbReference>
<evidence type="ECO:0000256" key="7">
    <source>
        <dbReference type="ARBA" id="ARBA00023224"/>
    </source>
</evidence>
<evidence type="ECO:0000256" key="8">
    <source>
        <dbReference type="SAM" id="MobiDB-lite"/>
    </source>
</evidence>
<feature type="transmembrane region" description="Helical" evidence="9">
    <location>
        <begin position="95"/>
        <end position="115"/>
    </location>
</feature>
<evidence type="ECO:0000256" key="6">
    <source>
        <dbReference type="ARBA" id="ARBA00023170"/>
    </source>
</evidence>
<evidence type="ECO:0000259" key="10">
    <source>
        <dbReference type="PROSITE" id="PS50262"/>
    </source>
</evidence>
<comment type="subcellular location">
    <subcellularLocation>
        <location evidence="1">Membrane</location>
        <topology evidence="1">Multi-pass membrane protein</topology>
    </subcellularLocation>
</comment>
<feature type="compositionally biased region" description="Basic and acidic residues" evidence="8">
    <location>
        <begin position="245"/>
        <end position="257"/>
    </location>
</feature>
<name>A0A2G8JRZ7_STIJA</name>
<keyword evidence="12" id="KW-1185">Reference proteome</keyword>
<dbReference type="GO" id="GO:0004930">
    <property type="term" value="F:G protein-coupled receptor activity"/>
    <property type="evidence" value="ECO:0007669"/>
    <property type="project" value="UniProtKB-KW"/>
</dbReference>
<evidence type="ECO:0000313" key="11">
    <source>
        <dbReference type="EMBL" id="PIK38547.1"/>
    </source>
</evidence>
<keyword evidence="4" id="KW-0297">G-protein coupled receptor</keyword>
<keyword evidence="2 9" id="KW-0812">Transmembrane</keyword>
<dbReference type="PRINTS" id="PR00237">
    <property type="entry name" value="GPCRRHODOPSN"/>
</dbReference>
<reference evidence="11 12" key="1">
    <citation type="journal article" date="2017" name="PLoS Biol.">
        <title>The sea cucumber genome provides insights into morphological evolution and visceral regeneration.</title>
        <authorList>
            <person name="Zhang X."/>
            <person name="Sun L."/>
            <person name="Yuan J."/>
            <person name="Sun Y."/>
            <person name="Gao Y."/>
            <person name="Zhang L."/>
            <person name="Li S."/>
            <person name="Dai H."/>
            <person name="Hamel J.F."/>
            <person name="Liu C."/>
            <person name="Yu Y."/>
            <person name="Liu S."/>
            <person name="Lin W."/>
            <person name="Guo K."/>
            <person name="Jin S."/>
            <person name="Xu P."/>
            <person name="Storey K.B."/>
            <person name="Huan P."/>
            <person name="Zhang T."/>
            <person name="Zhou Y."/>
            <person name="Zhang J."/>
            <person name="Lin C."/>
            <person name="Li X."/>
            <person name="Xing L."/>
            <person name="Huo D."/>
            <person name="Sun M."/>
            <person name="Wang L."/>
            <person name="Mercier A."/>
            <person name="Li F."/>
            <person name="Yang H."/>
            <person name="Xiang J."/>
        </authorList>
    </citation>
    <scope>NUCLEOTIDE SEQUENCE [LARGE SCALE GENOMIC DNA]</scope>
    <source>
        <strain evidence="11">Shaxun</strain>
        <tissue evidence="11">Muscle</tissue>
    </source>
</reference>
<evidence type="ECO:0000256" key="2">
    <source>
        <dbReference type="ARBA" id="ARBA00022692"/>
    </source>
</evidence>